<reference evidence="4" key="1">
    <citation type="journal article" date="2019" name="Int. J. Syst. Evol. Microbiol.">
        <title>The Global Catalogue of Microorganisms (GCM) 10K type strain sequencing project: providing services to taxonomists for standard genome sequencing and annotation.</title>
        <authorList>
            <consortium name="The Broad Institute Genomics Platform"/>
            <consortium name="The Broad Institute Genome Sequencing Center for Infectious Disease"/>
            <person name="Wu L."/>
            <person name="Ma J."/>
        </authorList>
    </citation>
    <scope>NUCLEOTIDE SEQUENCE [LARGE SCALE GENOMIC DNA]</scope>
    <source>
        <strain evidence="4">KCTC 52487</strain>
    </source>
</reference>
<comment type="similarity">
    <text evidence="1">Belongs to the AHA1 family.</text>
</comment>
<organism evidence="3 4">
    <name type="scientific">Hyphobacterium vulgare</name>
    <dbReference type="NCBI Taxonomy" id="1736751"/>
    <lineage>
        <taxon>Bacteria</taxon>
        <taxon>Pseudomonadati</taxon>
        <taxon>Pseudomonadota</taxon>
        <taxon>Alphaproteobacteria</taxon>
        <taxon>Maricaulales</taxon>
        <taxon>Maricaulaceae</taxon>
        <taxon>Hyphobacterium</taxon>
    </lineage>
</organism>
<dbReference type="Pfam" id="PF08327">
    <property type="entry name" value="AHSA1"/>
    <property type="match status" value="1"/>
</dbReference>
<dbReference type="Proteomes" id="UP001595379">
    <property type="component" value="Unassembled WGS sequence"/>
</dbReference>
<keyword evidence="4" id="KW-1185">Reference proteome</keyword>
<name>A0ABV6ZW90_9PROT</name>
<dbReference type="SUPFAM" id="SSF55961">
    <property type="entry name" value="Bet v1-like"/>
    <property type="match status" value="1"/>
</dbReference>
<protein>
    <submittedName>
        <fullName evidence="3">SRPBCC domain-containing protein</fullName>
    </submittedName>
</protein>
<dbReference type="Gene3D" id="3.30.530.20">
    <property type="match status" value="1"/>
</dbReference>
<dbReference type="InterPro" id="IPR023393">
    <property type="entry name" value="START-like_dom_sf"/>
</dbReference>
<dbReference type="InterPro" id="IPR013538">
    <property type="entry name" value="ASHA1/2-like_C"/>
</dbReference>
<comment type="caution">
    <text evidence="3">The sequence shown here is derived from an EMBL/GenBank/DDBJ whole genome shotgun (WGS) entry which is preliminary data.</text>
</comment>
<evidence type="ECO:0000256" key="1">
    <source>
        <dbReference type="ARBA" id="ARBA00006817"/>
    </source>
</evidence>
<dbReference type="EMBL" id="JBHRSV010000006">
    <property type="protein sequence ID" value="MFC2925680.1"/>
    <property type="molecule type" value="Genomic_DNA"/>
</dbReference>
<sequence>MLTILLIASVQQPGFVIDGQVNAETVIEAPAEELWAMWTTPEGLSFFAPGARVDLAPLGRYEIIMLPDAPEGEQGSDGAILLALEAGRMLSFLWRSPPSLPETRAYYTHVTLRFEPVDETHTRVTLVNDGYGTGPGWAEAETYFERAWPYVLDRMRTVAEGQTDAD</sequence>
<dbReference type="CDD" id="cd07814">
    <property type="entry name" value="SRPBCC_CalC_Aha1-like"/>
    <property type="match status" value="1"/>
</dbReference>
<dbReference type="RefSeq" id="WP_343165524.1">
    <property type="nucleotide sequence ID" value="NZ_JBHRSV010000006.1"/>
</dbReference>
<proteinExistence type="inferred from homology"/>
<evidence type="ECO:0000259" key="2">
    <source>
        <dbReference type="Pfam" id="PF08327"/>
    </source>
</evidence>
<feature type="domain" description="Activator of Hsp90 ATPase homologue 1/2-like C-terminal" evidence="2">
    <location>
        <begin position="29"/>
        <end position="159"/>
    </location>
</feature>
<accession>A0ABV6ZW90</accession>
<evidence type="ECO:0000313" key="4">
    <source>
        <dbReference type="Proteomes" id="UP001595379"/>
    </source>
</evidence>
<evidence type="ECO:0000313" key="3">
    <source>
        <dbReference type="EMBL" id="MFC2925680.1"/>
    </source>
</evidence>
<gene>
    <name evidence="3" type="ORF">ACFOOR_06145</name>
</gene>